<evidence type="ECO:0000259" key="6">
    <source>
        <dbReference type="Pfam" id="PF02775"/>
    </source>
</evidence>
<feature type="region of interest" description="Disordered" evidence="4">
    <location>
        <begin position="1"/>
        <end position="21"/>
    </location>
</feature>
<dbReference type="InterPro" id="IPR029061">
    <property type="entry name" value="THDP-binding"/>
</dbReference>
<dbReference type="CDD" id="cd00568">
    <property type="entry name" value="TPP_enzymes"/>
    <property type="match status" value="1"/>
</dbReference>
<organism evidence="8 9">
    <name type="scientific">Dermacoccus nishinomiyaensis</name>
    <dbReference type="NCBI Taxonomy" id="1274"/>
    <lineage>
        <taxon>Bacteria</taxon>
        <taxon>Bacillati</taxon>
        <taxon>Actinomycetota</taxon>
        <taxon>Actinomycetes</taxon>
        <taxon>Micrococcales</taxon>
        <taxon>Dermacoccaceae</taxon>
        <taxon>Dermacoccus</taxon>
    </lineage>
</organism>
<dbReference type="SUPFAM" id="SSF52467">
    <property type="entry name" value="DHS-like NAD/FAD-binding domain"/>
    <property type="match status" value="1"/>
</dbReference>
<evidence type="ECO:0000313" key="8">
    <source>
        <dbReference type="EMBL" id="AIF41686.1"/>
    </source>
</evidence>
<evidence type="ECO:0000256" key="2">
    <source>
        <dbReference type="ARBA" id="ARBA00023052"/>
    </source>
</evidence>
<dbReference type="Proteomes" id="UP000027986">
    <property type="component" value="Chromosome"/>
</dbReference>
<comment type="similarity">
    <text evidence="1 3">Belongs to the TPP enzyme family.</text>
</comment>
<evidence type="ECO:0000256" key="1">
    <source>
        <dbReference type="ARBA" id="ARBA00007812"/>
    </source>
</evidence>
<dbReference type="GO" id="GO:0030976">
    <property type="term" value="F:thiamine pyrophosphate binding"/>
    <property type="evidence" value="ECO:0007669"/>
    <property type="project" value="InterPro"/>
</dbReference>
<accession>A0A075JHR6</accession>
<sequence length="583" mass="60769">MSEQIRHPEPEAVAPAGEGEKIRNGGDLVVETLEALGTTTVFGIPGQHALGLFDALRRSGLHFMSSRVENNAAFAADGYSRVSGKPAALFLSTGPGALTALPGLQEAYATSVPMVVVASQVPVSGLGGARRGMLHQLDEQRRAAIDVTKSQRTVTHHAAIPTAIESAWVEAMTYPRGPVWVEVPQDVLLAKTEIPPIRTAVSAPTPEGPRPELVWAAVKLLAGAKRPAIVAGGGVRRAGAERALLALAEKLDAPVVCSPGGNSGFPVDHALSMGSWVEDRAVTDLLADADVLLAVGTSLGEVTSNYFTLKPAGKLIHVDAEPRVLESNHPALGIACDAKAALDAFVAAFPAEAPAGRASGAERAAEVRKAIVARLDGQVLAHERAFMDAIRAGIPDEVPTFWDMTIAAYWAWNCWDGRSGGFHSGQGAGGLGFAFPAALGGAVALAEKRGAKLTDVDAAFSVGGHERVVAVAGDGSSMYSIAELATAVQHGIPVTWLIVDDGGYGILREYMEATFGQATHTELARPDFVALAESFGVEAQEVAVGDEVGYGELTDALRATFAADVNGPRVIVVKTHLEMFAMS</sequence>
<dbReference type="PANTHER" id="PTHR18968">
    <property type="entry name" value="THIAMINE PYROPHOSPHATE ENZYMES"/>
    <property type="match status" value="1"/>
</dbReference>
<keyword evidence="2 3" id="KW-0786">Thiamine pyrophosphate</keyword>
<dbReference type="InterPro" id="IPR012000">
    <property type="entry name" value="Thiamin_PyroP_enz_cen_dom"/>
</dbReference>
<dbReference type="Pfam" id="PF00205">
    <property type="entry name" value="TPP_enzyme_M"/>
    <property type="match status" value="1"/>
</dbReference>
<keyword evidence="9" id="KW-1185">Reference proteome</keyword>
<dbReference type="InterPro" id="IPR011766">
    <property type="entry name" value="TPP_enzyme_TPP-bd"/>
</dbReference>
<dbReference type="InterPro" id="IPR045229">
    <property type="entry name" value="TPP_enz"/>
</dbReference>
<dbReference type="GeneID" id="41841963"/>
<dbReference type="CDD" id="cd07035">
    <property type="entry name" value="TPP_PYR_POX_like"/>
    <property type="match status" value="1"/>
</dbReference>
<protein>
    <submittedName>
        <fullName evidence="8">Acetolactate synthase</fullName>
    </submittedName>
</protein>
<feature type="domain" description="Thiamine pyrophosphate enzyme TPP-binding" evidence="6">
    <location>
        <begin position="408"/>
        <end position="573"/>
    </location>
</feature>
<dbReference type="RefSeq" id="WP_081873750.1">
    <property type="nucleotide sequence ID" value="NZ_CP008889.1"/>
</dbReference>
<dbReference type="Gene3D" id="3.40.50.1220">
    <property type="entry name" value="TPP-binding domain"/>
    <property type="match status" value="1"/>
</dbReference>
<reference evidence="8 9" key="1">
    <citation type="submission" date="2014-07" db="EMBL/GenBank/DDBJ databases">
        <title>Genome Sequencing of Dermacoccus nishinomiyaensis.</title>
        <authorList>
            <person name="Hong K.W."/>
            <person name="Chan K.G."/>
        </authorList>
    </citation>
    <scope>NUCLEOTIDE SEQUENCE [LARGE SCALE GENOMIC DNA]</scope>
    <source>
        <strain evidence="8 9">M25</strain>
    </source>
</reference>
<evidence type="ECO:0000313" key="9">
    <source>
        <dbReference type="Proteomes" id="UP000027986"/>
    </source>
</evidence>
<evidence type="ECO:0000256" key="3">
    <source>
        <dbReference type="RuleBase" id="RU362132"/>
    </source>
</evidence>
<dbReference type="SUPFAM" id="SSF52518">
    <property type="entry name" value="Thiamin diphosphate-binding fold (THDP-binding)"/>
    <property type="match status" value="2"/>
</dbReference>
<dbReference type="Pfam" id="PF02776">
    <property type="entry name" value="TPP_enzyme_N"/>
    <property type="match status" value="1"/>
</dbReference>
<feature type="compositionally biased region" description="Basic and acidic residues" evidence="4">
    <location>
        <begin position="1"/>
        <end position="10"/>
    </location>
</feature>
<feature type="domain" description="Thiamine pyrophosphate enzyme N-terminal TPP-binding" evidence="7">
    <location>
        <begin position="24"/>
        <end position="139"/>
    </location>
</feature>
<dbReference type="PANTHER" id="PTHR18968:SF167">
    <property type="entry name" value="ACETOLACTATE SYNTHASE LARGE SUBUNIT ILVB2-RELATED"/>
    <property type="match status" value="1"/>
</dbReference>
<dbReference type="Pfam" id="PF02775">
    <property type="entry name" value="TPP_enzyme_C"/>
    <property type="match status" value="1"/>
</dbReference>
<dbReference type="HOGENOM" id="CLU_013748_3_1_11"/>
<name>A0A075JHR6_9MICO</name>
<evidence type="ECO:0000259" key="5">
    <source>
        <dbReference type="Pfam" id="PF00205"/>
    </source>
</evidence>
<dbReference type="EMBL" id="CP008889">
    <property type="protein sequence ID" value="AIF41686.1"/>
    <property type="molecule type" value="Genomic_DNA"/>
</dbReference>
<dbReference type="GO" id="GO:0050660">
    <property type="term" value="F:flavin adenine dinucleotide binding"/>
    <property type="evidence" value="ECO:0007669"/>
    <property type="project" value="TreeGrafter"/>
</dbReference>
<dbReference type="GO" id="GO:0009097">
    <property type="term" value="P:isoleucine biosynthetic process"/>
    <property type="evidence" value="ECO:0007669"/>
    <property type="project" value="TreeGrafter"/>
</dbReference>
<evidence type="ECO:0000256" key="4">
    <source>
        <dbReference type="SAM" id="MobiDB-lite"/>
    </source>
</evidence>
<evidence type="ECO:0000259" key="7">
    <source>
        <dbReference type="Pfam" id="PF02776"/>
    </source>
</evidence>
<dbReference type="Gene3D" id="3.40.50.970">
    <property type="match status" value="2"/>
</dbReference>
<dbReference type="eggNOG" id="COG0028">
    <property type="taxonomic scope" value="Bacteria"/>
</dbReference>
<dbReference type="InterPro" id="IPR012001">
    <property type="entry name" value="Thiamin_PyroP_enz_TPP-bd_dom"/>
</dbReference>
<dbReference type="GO" id="GO:0000287">
    <property type="term" value="F:magnesium ion binding"/>
    <property type="evidence" value="ECO:0007669"/>
    <property type="project" value="InterPro"/>
</dbReference>
<feature type="domain" description="Thiamine pyrophosphate enzyme central" evidence="5">
    <location>
        <begin position="216"/>
        <end position="344"/>
    </location>
</feature>
<dbReference type="GO" id="GO:0009099">
    <property type="term" value="P:L-valine biosynthetic process"/>
    <property type="evidence" value="ECO:0007669"/>
    <property type="project" value="TreeGrafter"/>
</dbReference>
<dbReference type="GO" id="GO:0003984">
    <property type="term" value="F:acetolactate synthase activity"/>
    <property type="evidence" value="ECO:0007669"/>
    <property type="project" value="TreeGrafter"/>
</dbReference>
<gene>
    <name evidence="8" type="ORF">HX89_12960</name>
</gene>
<dbReference type="InterPro" id="IPR029035">
    <property type="entry name" value="DHS-like_NAD/FAD-binding_dom"/>
</dbReference>
<dbReference type="KEGG" id="dni:HX89_12960"/>
<proteinExistence type="inferred from homology"/>
<dbReference type="AlphaFoldDB" id="A0A075JHR6"/>
<dbReference type="GO" id="GO:0005948">
    <property type="term" value="C:acetolactate synthase complex"/>
    <property type="evidence" value="ECO:0007669"/>
    <property type="project" value="TreeGrafter"/>
</dbReference>